<protein>
    <recommendedName>
        <fullName evidence="6">Origin recognition complex subunit 1</fullName>
    </recommendedName>
</protein>
<dbReference type="InterPro" id="IPR003959">
    <property type="entry name" value="ATPase_AAA_core"/>
</dbReference>
<dbReference type="Gene3D" id="1.10.8.60">
    <property type="match status" value="1"/>
</dbReference>
<dbReference type="Pfam" id="PF00004">
    <property type="entry name" value="AAA"/>
    <property type="match status" value="1"/>
</dbReference>
<evidence type="ECO:0000256" key="6">
    <source>
        <dbReference type="RuleBase" id="RU365058"/>
    </source>
</evidence>
<evidence type="ECO:0000256" key="4">
    <source>
        <dbReference type="ARBA" id="ARBA00023125"/>
    </source>
</evidence>
<keyword evidence="4 6" id="KW-0238">DNA-binding</keyword>
<feature type="region of interest" description="Disordered" evidence="7">
    <location>
        <begin position="1"/>
        <end position="28"/>
    </location>
</feature>
<dbReference type="CDD" id="cd00009">
    <property type="entry name" value="AAA"/>
    <property type="match status" value="1"/>
</dbReference>
<comment type="function">
    <text evidence="6">Component of the origin recognition complex (ORC) that binds origins of replication. DNA-binding is ATP-dependent, however specific DNA sequences that define origins of replication have not been identified so far. ORC is required to assemble the pre-replication complex necessary to initiate DNA replication.</text>
</comment>
<organism evidence="9">
    <name type="scientific">Noctiluca scintillans</name>
    <name type="common">Sea sparkle</name>
    <name type="synonym">Red tide dinoflagellate</name>
    <dbReference type="NCBI Taxonomy" id="2966"/>
    <lineage>
        <taxon>Eukaryota</taxon>
        <taxon>Sar</taxon>
        <taxon>Alveolata</taxon>
        <taxon>Dinophyceae</taxon>
        <taxon>Noctilucales</taxon>
        <taxon>Noctilucaceae</taxon>
        <taxon>Noctiluca</taxon>
    </lineage>
</organism>
<dbReference type="InterPro" id="IPR050311">
    <property type="entry name" value="ORC1/CDC6"/>
</dbReference>
<evidence type="ECO:0000256" key="7">
    <source>
        <dbReference type="SAM" id="MobiDB-lite"/>
    </source>
</evidence>
<comment type="similarity">
    <text evidence="2 6">Belongs to the ORC1 family.</text>
</comment>
<accession>A0A7S0ZSM2</accession>
<dbReference type="GO" id="GO:0003688">
    <property type="term" value="F:DNA replication origin binding"/>
    <property type="evidence" value="ECO:0007669"/>
    <property type="project" value="TreeGrafter"/>
</dbReference>
<dbReference type="InterPro" id="IPR003593">
    <property type="entry name" value="AAA+_ATPase"/>
</dbReference>
<dbReference type="Gene3D" id="3.40.50.300">
    <property type="entry name" value="P-loop containing nucleotide triphosphate hydrolases"/>
    <property type="match status" value="1"/>
</dbReference>
<evidence type="ECO:0000259" key="8">
    <source>
        <dbReference type="SMART" id="SM00382"/>
    </source>
</evidence>
<dbReference type="GO" id="GO:0016887">
    <property type="term" value="F:ATP hydrolysis activity"/>
    <property type="evidence" value="ECO:0007669"/>
    <property type="project" value="InterPro"/>
</dbReference>
<keyword evidence="6" id="KW-0547">Nucleotide-binding</keyword>
<comment type="subcellular location">
    <subcellularLocation>
        <location evidence="1 6">Nucleus</location>
    </subcellularLocation>
</comment>
<gene>
    <name evidence="9" type="ORF">NSCI0253_LOCUS5194</name>
</gene>
<sequence>MAARSRSRTKETRRRLVRKGEPTATEKPTDVEVTLIRNKNAARDRLYAKFERAAAAFRPMVHQGQLPCREEEWNTVTNHLRQAVKQGGSMQVLYVSGMPGTGKTALLMEAISQLRTAGTVNFTLVHVNAMRLGTPSAVFGNIASQLPLNRSGGSSTAVARGDLNRFFSDRGKSDPVVLLLVDEIDHLVTSNQAVLYRIFDWVALPRARLVTVAISNTMDLPERLIPRVASRFDIVRVDFQPYDRAQLTRILCERLQAYDATEAFSEITLKLCAARVAAGSGDIRKALQVCRGAVEARLRCLREDGPVGIQHLETAMRDLLHASPAVKAITGLGLKARRFLTAFFLETRRLQQDSVPLRSIAERYGKLIDLSIADAELSGFTPGDVQATEFSIHADDAEFLVKRLEGMSLLTKHDSWEVDAAGTFCALGPGLDSDDLVAALLASETDEAVKELVQDKKNGA</sequence>
<dbReference type="PANTHER" id="PTHR10763:SF23">
    <property type="entry name" value="ORIGIN RECOGNITION COMPLEX SUBUNIT 1"/>
    <property type="match status" value="1"/>
</dbReference>
<name>A0A7S0ZSM2_NOCSC</name>
<dbReference type="PANTHER" id="PTHR10763">
    <property type="entry name" value="CELL DIVISION CONTROL PROTEIN 6-RELATED"/>
    <property type="match status" value="1"/>
</dbReference>
<feature type="compositionally biased region" description="Basic residues" evidence="7">
    <location>
        <begin position="1"/>
        <end position="17"/>
    </location>
</feature>
<dbReference type="SUPFAM" id="SSF52540">
    <property type="entry name" value="P-loop containing nucleoside triphosphate hydrolases"/>
    <property type="match status" value="1"/>
</dbReference>
<dbReference type="GO" id="GO:0005664">
    <property type="term" value="C:nuclear origin of replication recognition complex"/>
    <property type="evidence" value="ECO:0007669"/>
    <property type="project" value="TreeGrafter"/>
</dbReference>
<keyword evidence="3 6" id="KW-0235">DNA replication</keyword>
<reference evidence="9" key="1">
    <citation type="submission" date="2021-01" db="EMBL/GenBank/DDBJ databases">
        <authorList>
            <person name="Corre E."/>
            <person name="Pelletier E."/>
            <person name="Niang G."/>
            <person name="Scheremetjew M."/>
            <person name="Finn R."/>
            <person name="Kale V."/>
            <person name="Holt S."/>
            <person name="Cochrane G."/>
            <person name="Meng A."/>
            <person name="Brown T."/>
            <person name="Cohen L."/>
        </authorList>
    </citation>
    <scope>NUCLEOTIDE SEQUENCE</scope>
</reference>
<keyword evidence="6" id="KW-0067">ATP-binding</keyword>
<dbReference type="InterPro" id="IPR054425">
    <property type="entry name" value="Cdc6_ORC1-like_ATPase_lid"/>
</dbReference>
<evidence type="ECO:0000313" key="9">
    <source>
        <dbReference type="EMBL" id="CAD8830848.1"/>
    </source>
</evidence>
<dbReference type="GO" id="GO:0006270">
    <property type="term" value="P:DNA replication initiation"/>
    <property type="evidence" value="ECO:0007669"/>
    <property type="project" value="TreeGrafter"/>
</dbReference>
<keyword evidence="5 6" id="KW-0539">Nucleus</keyword>
<dbReference type="GO" id="GO:0033314">
    <property type="term" value="P:mitotic DNA replication checkpoint signaling"/>
    <property type="evidence" value="ECO:0007669"/>
    <property type="project" value="TreeGrafter"/>
</dbReference>
<evidence type="ECO:0000256" key="1">
    <source>
        <dbReference type="ARBA" id="ARBA00004123"/>
    </source>
</evidence>
<evidence type="ECO:0000256" key="2">
    <source>
        <dbReference type="ARBA" id="ARBA00008398"/>
    </source>
</evidence>
<dbReference type="EMBL" id="HBFQ01007447">
    <property type="protein sequence ID" value="CAD8830848.1"/>
    <property type="molecule type" value="Transcribed_RNA"/>
</dbReference>
<proteinExistence type="inferred from homology"/>
<feature type="domain" description="AAA+ ATPase" evidence="8">
    <location>
        <begin position="89"/>
        <end position="238"/>
    </location>
</feature>
<comment type="subunit">
    <text evidence="6">ORC is composed of six subunits.</text>
</comment>
<evidence type="ECO:0000256" key="3">
    <source>
        <dbReference type="ARBA" id="ARBA00022705"/>
    </source>
</evidence>
<dbReference type="GO" id="GO:0005524">
    <property type="term" value="F:ATP binding"/>
    <property type="evidence" value="ECO:0007669"/>
    <property type="project" value="UniProtKB-KW"/>
</dbReference>
<dbReference type="SMART" id="SM00382">
    <property type="entry name" value="AAA"/>
    <property type="match status" value="1"/>
</dbReference>
<dbReference type="InterPro" id="IPR027417">
    <property type="entry name" value="P-loop_NTPase"/>
</dbReference>
<dbReference type="Pfam" id="PF22606">
    <property type="entry name" value="Cdc6-ORC-like_ATPase_lid"/>
    <property type="match status" value="1"/>
</dbReference>
<dbReference type="AlphaFoldDB" id="A0A7S0ZSM2"/>
<evidence type="ECO:0000256" key="5">
    <source>
        <dbReference type="ARBA" id="ARBA00023242"/>
    </source>
</evidence>